<evidence type="ECO:0000256" key="4">
    <source>
        <dbReference type="ARBA" id="ARBA00022771"/>
    </source>
</evidence>
<dbReference type="AlphaFoldDB" id="A0AAV2PNJ0"/>
<feature type="domain" description="C2H2-type" evidence="11">
    <location>
        <begin position="404"/>
        <end position="431"/>
    </location>
</feature>
<dbReference type="PROSITE" id="PS50157">
    <property type="entry name" value="ZINC_FINGER_C2H2_2"/>
    <property type="match status" value="5"/>
</dbReference>
<dbReference type="GO" id="GO:0005634">
    <property type="term" value="C:nucleus"/>
    <property type="evidence" value="ECO:0007669"/>
    <property type="project" value="UniProtKB-SubCell"/>
</dbReference>
<protein>
    <recommendedName>
        <fullName evidence="15">Zinc finger protein</fullName>
    </recommendedName>
</protein>
<evidence type="ECO:0000256" key="5">
    <source>
        <dbReference type="ARBA" id="ARBA00022833"/>
    </source>
</evidence>
<keyword evidence="8" id="KW-0539">Nucleus</keyword>
<feature type="domain" description="C2H2-type" evidence="11">
    <location>
        <begin position="674"/>
        <end position="701"/>
    </location>
</feature>
<dbReference type="SUPFAM" id="SSF46785">
    <property type="entry name" value="Winged helix' DNA-binding domain"/>
    <property type="match status" value="1"/>
</dbReference>
<dbReference type="PANTHER" id="PTHR47772:SF13">
    <property type="entry name" value="GASTRULA ZINC FINGER PROTEIN XLCGF49.1-LIKE-RELATED"/>
    <property type="match status" value="1"/>
</dbReference>
<sequence>EDEIAFGYEETVDPLSVEEIVDPLSLEEIINTSTVEGMLTSSSVTAQSSKKDPQIQASPLYNVQGLDTEEGIFTLDPVDNAEGGIEVKLQPSDAEDHYIDETENWSWVLPGITHETVPMLQNKPNKEAPSFDIRTVNESLFKKCISLENSDVKLEEAFGNKNGFSVSQKKASLGKLTDKLGDDGDNHGYDDNNSDDNNDDDDKDDNDDVRLAELPWWNKMRKNKDLKPQKMYKDMILEAIASSTNSKGVSWISICKYICETFAIGCVIEDLFASHTRTVIKKLLSAGDIIKIRSKYKLASTLSEADKDANKSKEKYTETHFTERENYENKADENYKQVSTDMVHSKEREIYKEEEEKIFDEDNYVECPIEGCWLIVFGKHIEVHLRDHESSNLKISRSQCEKRFICTECGYKCKSFREIANHIFSHFNEKAKEHKDRVCNKCGYKTNILNNFKTHQCNLKIMEGVSSDDMLSKENPVNTELETTKKNDETAKKESCQNIQLGNPKKIIDIDKPPDESHYSPSDSDMECNASDDDMEYNPPDDSEYSVSDSDMEDSDSEIKNIKVGCRKNRVKVKVADQETSMQLHLCDDCGKTYYNKSSLRAHKRLHLETKINCSKCNYVAPTNRHLIEHTKRIHMERVKVMCKKCNKTYMSKASLYAHVRVSHSSLIKNVNTFPCDTCDKVFSTKHRLNTHMLIHTGVKPFACELCKFSTVQKHNLTVHMRSHERGTIKSETTVITYDEKGR</sequence>
<keyword evidence="7" id="KW-0804">Transcription</keyword>
<evidence type="ECO:0000256" key="10">
    <source>
        <dbReference type="SAM" id="MobiDB-lite"/>
    </source>
</evidence>
<feature type="compositionally biased region" description="Basic and acidic residues" evidence="10">
    <location>
        <begin position="482"/>
        <end position="495"/>
    </location>
</feature>
<dbReference type="Pfam" id="PF00538">
    <property type="entry name" value="Linker_histone"/>
    <property type="match status" value="1"/>
</dbReference>
<keyword evidence="3" id="KW-0677">Repeat</keyword>
<feature type="compositionally biased region" description="Acidic residues" evidence="10">
    <location>
        <begin position="192"/>
        <end position="207"/>
    </location>
</feature>
<feature type="domain" description="H15" evidence="12">
    <location>
        <begin position="228"/>
        <end position="300"/>
    </location>
</feature>
<keyword evidence="4 9" id="KW-0863">Zinc-finger</keyword>
<feature type="compositionally biased region" description="Basic and acidic residues" evidence="10">
    <location>
        <begin position="506"/>
        <end position="518"/>
    </location>
</feature>
<evidence type="ECO:0000313" key="14">
    <source>
        <dbReference type="Proteomes" id="UP001497623"/>
    </source>
</evidence>
<evidence type="ECO:0008006" key="15">
    <source>
        <dbReference type="Google" id="ProtNLM"/>
    </source>
</evidence>
<feature type="domain" description="C2H2-type" evidence="11">
    <location>
        <begin position="585"/>
        <end position="612"/>
    </location>
</feature>
<dbReference type="InterPro" id="IPR036236">
    <property type="entry name" value="Znf_C2H2_sf"/>
</dbReference>
<keyword evidence="14" id="KW-1185">Reference proteome</keyword>
<dbReference type="EMBL" id="CAXKWB010000719">
    <property type="protein sequence ID" value="CAL4062078.1"/>
    <property type="molecule type" value="Genomic_DNA"/>
</dbReference>
<dbReference type="SMART" id="SM00355">
    <property type="entry name" value="ZnF_C2H2"/>
    <property type="match status" value="7"/>
</dbReference>
<gene>
    <name evidence="13" type="ORF">MNOR_LOCUS2377</name>
</gene>
<evidence type="ECO:0000256" key="2">
    <source>
        <dbReference type="ARBA" id="ARBA00022723"/>
    </source>
</evidence>
<dbReference type="InterPro" id="IPR036388">
    <property type="entry name" value="WH-like_DNA-bd_sf"/>
</dbReference>
<feature type="domain" description="C2H2-type" evidence="11">
    <location>
        <begin position="641"/>
        <end position="665"/>
    </location>
</feature>
<feature type="compositionally biased region" description="Acidic residues" evidence="10">
    <location>
        <begin position="524"/>
        <end position="556"/>
    </location>
</feature>
<feature type="non-terminal residue" evidence="13">
    <location>
        <position position="1"/>
    </location>
</feature>
<evidence type="ECO:0000256" key="8">
    <source>
        <dbReference type="ARBA" id="ARBA00023242"/>
    </source>
</evidence>
<evidence type="ECO:0000259" key="12">
    <source>
        <dbReference type="PROSITE" id="PS51504"/>
    </source>
</evidence>
<organism evidence="13 14">
    <name type="scientific">Meganyctiphanes norvegica</name>
    <name type="common">Northern krill</name>
    <name type="synonym">Thysanopoda norvegica</name>
    <dbReference type="NCBI Taxonomy" id="48144"/>
    <lineage>
        <taxon>Eukaryota</taxon>
        <taxon>Metazoa</taxon>
        <taxon>Ecdysozoa</taxon>
        <taxon>Arthropoda</taxon>
        <taxon>Crustacea</taxon>
        <taxon>Multicrustacea</taxon>
        <taxon>Malacostraca</taxon>
        <taxon>Eumalacostraca</taxon>
        <taxon>Eucarida</taxon>
        <taxon>Euphausiacea</taxon>
        <taxon>Euphausiidae</taxon>
        <taxon>Meganyctiphanes</taxon>
    </lineage>
</organism>
<feature type="domain" description="C2H2-type" evidence="11">
    <location>
        <begin position="702"/>
        <end position="724"/>
    </location>
</feature>
<comment type="subcellular location">
    <subcellularLocation>
        <location evidence="1">Nucleus</location>
    </subcellularLocation>
</comment>
<dbReference type="InterPro" id="IPR013087">
    <property type="entry name" value="Znf_C2H2_type"/>
</dbReference>
<evidence type="ECO:0000313" key="13">
    <source>
        <dbReference type="EMBL" id="CAL4062078.1"/>
    </source>
</evidence>
<dbReference type="GO" id="GO:0006334">
    <property type="term" value="P:nucleosome assembly"/>
    <property type="evidence" value="ECO:0007669"/>
    <property type="project" value="InterPro"/>
</dbReference>
<proteinExistence type="predicted"/>
<dbReference type="Proteomes" id="UP001497623">
    <property type="component" value="Unassembled WGS sequence"/>
</dbReference>
<evidence type="ECO:0000256" key="9">
    <source>
        <dbReference type="PROSITE-ProRule" id="PRU00042"/>
    </source>
</evidence>
<dbReference type="PANTHER" id="PTHR47772">
    <property type="entry name" value="ZINC FINGER PROTEIN 200"/>
    <property type="match status" value="1"/>
</dbReference>
<dbReference type="Gene3D" id="1.10.10.10">
    <property type="entry name" value="Winged helix-like DNA-binding domain superfamily/Winged helix DNA-binding domain"/>
    <property type="match status" value="1"/>
</dbReference>
<keyword evidence="2" id="KW-0479">Metal-binding</keyword>
<evidence type="ECO:0000259" key="11">
    <source>
        <dbReference type="PROSITE" id="PS50157"/>
    </source>
</evidence>
<evidence type="ECO:0000256" key="1">
    <source>
        <dbReference type="ARBA" id="ARBA00004123"/>
    </source>
</evidence>
<dbReference type="InterPro" id="IPR050636">
    <property type="entry name" value="C2H2-ZF_domain-containing"/>
</dbReference>
<accession>A0AAV2PNJ0</accession>
<evidence type="ECO:0000256" key="3">
    <source>
        <dbReference type="ARBA" id="ARBA00022737"/>
    </source>
</evidence>
<dbReference type="InterPro" id="IPR005818">
    <property type="entry name" value="Histone_H1/H5_H15"/>
</dbReference>
<dbReference type="Gene3D" id="3.30.160.60">
    <property type="entry name" value="Classic Zinc Finger"/>
    <property type="match status" value="4"/>
</dbReference>
<dbReference type="GO" id="GO:0008270">
    <property type="term" value="F:zinc ion binding"/>
    <property type="evidence" value="ECO:0007669"/>
    <property type="project" value="UniProtKB-KW"/>
</dbReference>
<dbReference type="FunFam" id="3.30.160.60:FF:000100">
    <property type="entry name" value="Zinc finger 45-like"/>
    <property type="match status" value="1"/>
</dbReference>
<dbReference type="GO" id="GO:0003677">
    <property type="term" value="F:DNA binding"/>
    <property type="evidence" value="ECO:0007669"/>
    <property type="project" value="InterPro"/>
</dbReference>
<feature type="region of interest" description="Disordered" evidence="10">
    <location>
        <begin position="181"/>
        <end position="207"/>
    </location>
</feature>
<reference evidence="13 14" key="1">
    <citation type="submission" date="2024-05" db="EMBL/GenBank/DDBJ databases">
        <authorList>
            <person name="Wallberg A."/>
        </authorList>
    </citation>
    <scope>NUCLEOTIDE SEQUENCE [LARGE SCALE GENOMIC DNA]</scope>
</reference>
<dbReference type="SMART" id="SM00526">
    <property type="entry name" value="H15"/>
    <property type="match status" value="1"/>
</dbReference>
<dbReference type="GO" id="GO:0000786">
    <property type="term" value="C:nucleosome"/>
    <property type="evidence" value="ECO:0007669"/>
    <property type="project" value="InterPro"/>
</dbReference>
<dbReference type="PROSITE" id="PS51504">
    <property type="entry name" value="H15"/>
    <property type="match status" value="1"/>
</dbReference>
<evidence type="ECO:0000256" key="7">
    <source>
        <dbReference type="ARBA" id="ARBA00023163"/>
    </source>
</evidence>
<dbReference type="FunFam" id="3.30.160.60:FF:000630">
    <property type="entry name" value="Zinc finger protein 180"/>
    <property type="match status" value="1"/>
</dbReference>
<evidence type="ECO:0000256" key="6">
    <source>
        <dbReference type="ARBA" id="ARBA00023015"/>
    </source>
</evidence>
<dbReference type="SUPFAM" id="SSF57667">
    <property type="entry name" value="beta-beta-alpha zinc fingers"/>
    <property type="match status" value="3"/>
</dbReference>
<name>A0AAV2PNJ0_MEGNR</name>
<dbReference type="InterPro" id="IPR036390">
    <property type="entry name" value="WH_DNA-bd_sf"/>
</dbReference>
<keyword evidence="6" id="KW-0805">Transcription regulation</keyword>
<keyword evidence="5" id="KW-0862">Zinc</keyword>
<comment type="caution">
    <text evidence="13">The sequence shown here is derived from an EMBL/GenBank/DDBJ whole genome shotgun (WGS) entry which is preliminary data.</text>
</comment>
<dbReference type="Pfam" id="PF00096">
    <property type="entry name" value="zf-C2H2"/>
    <property type="match status" value="4"/>
</dbReference>
<feature type="compositionally biased region" description="Basic and acidic residues" evidence="10">
    <location>
        <begin position="181"/>
        <end position="190"/>
    </location>
</feature>
<dbReference type="PROSITE" id="PS00028">
    <property type="entry name" value="ZINC_FINGER_C2H2_1"/>
    <property type="match status" value="4"/>
</dbReference>
<feature type="region of interest" description="Disordered" evidence="10">
    <location>
        <begin position="469"/>
        <end position="558"/>
    </location>
</feature>